<dbReference type="OrthoDB" id="9766361at2"/>
<evidence type="ECO:0000256" key="1">
    <source>
        <dbReference type="SAM" id="Phobius"/>
    </source>
</evidence>
<dbReference type="GO" id="GO:0004252">
    <property type="term" value="F:serine-type endopeptidase activity"/>
    <property type="evidence" value="ECO:0007669"/>
    <property type="project" value="InterPro"/>
</dbReference>
<sequence>MTKLMRYFAVLCLLLSPLWAVPALGDASDISAASRSVVRVIVYSTAEGQQSIVSIGSGVAVARDKIVTNAHVVEMASFDDSVQIVIVPSDGTQSYRARVSASLPRKDLALLQLTSGTLVPASIFAGAPEDGADVFAIGYPASVDVALEQSEADVLRPQQPVKTRGTVSSGRTSKSVESLLHTAPIAPGNSGGPIVDACGRVLGINSFGSVPTDGGAEFYFAISARELSAFLANRGVAFRSVRGDCRSVAELTRAEAELEASTRAKIEQEARVATELQRSREGKVRSDAEHAVIGERENHLALAGLLLVLSAVAGGAAWQFSEREQRERFKAAAAAGAVLFVMAVGIFAARPSFDEVDARVRAALTADTPDDPVAQKRAITAEPQTKICVLQPQRSRVTMSDTTDVEFTWQPDGCVNGRTQYVESGGRWVRSFVPNNDAQISIISYAPETDIYRIERFLPGNDAMQAARAARQLYDVKTCTADQGQLTNIENMNKTILAQLSPTPNEILLFTCSDR</sequence>
<organism evidence="3 4">
    <name type="scientific">Sphingorhabdus wooponensis</name>
    <dbReference type="NCBI Taxonomy" id="940136"/>
    <lineage>
        <taxon>Bacteria</taxon>
        <taxon>Pseudomonadati</taxon>
        <taxon>Pseudomonadota</taxon>
        <taxon>Alphaproteobacteria</taxon>
        <taxon>Sphingomonadales</taxon>
        <taxon>Sphingomonadaceae</taxon>
        <taxon>Sphingorhabdus</taxon>
    </lineage>
</organism>
<keyword evidence="1" id="KW-0472">Membrane</keyword>
<feature type="chain" id="PRO_5019460708" evidence="2">
    <location>
        <begin position="23"/>
        <end position="515"/>
    </location>
</feature>
<gene>
    <name evidence="3" type="ORF">D7D48_02125</name>
</gene>
<protein>
    <submittedName>
        <fullName evidence="3">Serine protease</fullName>
    </submittedName>
</protein>
<dbReference type="Pfam" id="PF13365">
    <property type="entry name" value="Trypsin_2"/>
    <property type="match status" value="1"/>
</dbReference>
<reference evidence="3 4" key="1">
    <citation type="submission" date="2018-12" db="EMBL/GenBank/DDBJ databases">
        <authorList>
            <person name="Kim S.-J."/>
            <person name="Jung G.-Y."/>
        </authorList>
    </citation>
    <scope>NUCLEOTIDE SEQUENCE [LARGE SCALE GENOMIC DNA]</scope>
    <source>
        <strain evidence="3 4">03SU3-P</strain>
    </source>
</reference>
<evidence type="ECO:0000313" key="3">
    <source>
        <dbReference type="EMBL" id="RRQ51715.1"/>
    </source>
</evidence>
<dbReference type="InterPro" id="IPR009003">
    <property type="entry name" value="Peptidase_S1_PA"/>
</dbReference>
<dbReference type="PANTHER" id="PTHR43019:SF23">
    <property type="entry name" value="PROTEASE DO-LIKE 5, CHLOROPLASTIC"/>
    <property type="match status" value="1"/>
</dbReference>
<keyword evidence="4" id="KW-1185">Reference proteome</keyword>
<keyword evidence="2" id="KW-0732">Signal</keyword>
<feature type="transmembrane region" description="Helical" evidence="1">
    <location>
        <begin position="332"/>
        <end position="349"/>
    </location>
</feature>
<dbReference type="Proteomes" id="UP000268553">
    <property type="component" value="Unassembled WGS sequence"/>
</dbReference>
<evidence type="ECO:0000256" key="2">
    <source>
        <dbReference type="SAM" id="SignalP"/>
    </source>
</evidence>
<dbReference type="InterPro" id="IPR001940">
    <property type="entry name" value="Peptidase_S1C"/>
</dbReference>
<dbReference type="EMBL" id="RWJI01000001">
    <property type="protein sequence ID" value="RRQ51715.1"/>
    <property type="molecule type" value="Genomic_DNA"/>
</dbReference>
<dbReference type="InterPro" id="IPR043504">
    <property type="entry name" value="Peptidase_S1_PA_chymotrypsin"/>
</dbReference>
<proteinExistence type="predicted"/>
<feature type="transmembrane region" description="Helical" evidence="1">
    <location>
        <begin position="300"/>
        <end position="320"/>
    </location>
</feature>
<evidence type="ECO:0000313" key="4">
    <source>
        <dbReference type="Proteomes" id="UP000268553"/>
    </source>
</evidence>
<dbReference type="Gene3D" id="2.40.10.10">
    <property type="entry name" value="Trypsin-like serine proteases"/>
    <property type="match status" value="2"/>
</dbReference>
<keyword evidence="1" id="KW-0812">Transmembrane</keyword>
<feature type="signal peptide" evidence="2">
    <location>
        <begin position="1"/>
        <end position="22"/>
    </location>
</feature>
<name>A0A426RRR4_9SPHN</name>
<dbReference type="RefSeq" id="WP_125229729.1">
    <property type="nucleotide sequence ID" value="NZ_RWJI01000001.1"/>
</dbReference>
<accession>A0A426RRR4</accession>
<dbReference type="PRINTS" id="PR00834">
    <property type="entry name" value="PROTEASES2C"/>
</dbReference>
<dbReference type="SUPFAM" id="SSF50494">
    <property type="entry name" value="Trypsin-like serine proteases"/>
    <property type="match status" value="1"/>
</dbReference>
<keyword evidence="3" id="KW-0378">Hydrolase</keyword>
<keyword evidence="3" id="KW-0645">Protease</keyword>
<dbReference type="AlphaFoldDB" id="A0A426RRR4"/>
<dbReference type="GO" id="GO:0006508">
    <property type="term" value="P:proteolysis"/>
    <property type="evidence" value="ECO:0007669"/>
    <property type="project" value="UniProtKB-KW"/>
</dbReference>
<comment type="caution">
    <text evidence="3">The sequence shown here is derived from an EMBL/GenBank/DDBJ whole genome shotgun (WGS) entry which is preliminary data.</text>
</comment>
<keyword evidence="1" id="KW-1133">Transmembrane helix</keyword>
<dbReference type="PANTHER" id="PTHR43019">
    <property type="entry name" value="SERINE ENDOPROTEASE DEGS"/>
    <property type="match status" value="1"/>
</dbReference>